<dbReference type="EMBL" id="CAVNYO010000440">
    <property type="protein sequence ID" value="CAK5279952.1"/>
    <property type="molecule type" value="Genomic_DNA"/>
</dbReference>
<organism evidence="1 2">
    <name type="scientific">Mycena citricolor</name>
    <dbReference type="NCBI Taxonomy" id="2018698"/>
    <lineage>
        <taxon>Eukaryota</taxon>
        <taxon>Fungi</taxon>
        <taxon>Dikarya</taxon>
        <taxon>Basidiomycota</taxon>
        <taxon>Agaricomycotina</taxon>
        <taxon>Agaricomycetes</taxon>
        <taxon>Agaricomycetidae</taxon>
        <taxon>Agaricales</taxon>
        <taxon>Marasmiineae</taxon>
        <taxon>Mycenaceae</taxon>
        <taxon>Mycena</taxon>
    </lineage>
</organism>
<dbReference type="AlphaFoldDB" id="A0AAD2HQ47"/>
<protein>
    <submittedName>
        <fullName evidence="1">Uncharacterized protein</fullName>
    </submittedName>
</protein>
<proteinExistence type="predicted"/>
<dbReference type="Proteomes" id="UP001295794">
    <property type="component" value="Unassembled WGS sequence"/>
</dbReference>
<name>A0AAD2HQ47_9AGAR</name>
<comment type="caution">
    <text evidence="1">The sequence shown here is derived from an EMBL/GenBank/DDBJ whole genome shotgun (WGS) entry which is preliminary data.</text>
</comment>
<evidence type="ECO:0000313" key="1">
    <source>
        <dbReference type="EMBL" id="CAK5279952.1"/>
    </source>
</evidence>
<gene>
    <name evidence="1" type="ORF">MYCIT1_LOCUS30328</name>
</gene>
<reference evidence="1" key="1">
    <citation type="submission" date="2023-11" db="EMBL/GenBank/DDBJ databases">
        <authorList>
            <person name="De Vega J J."/>
            <person name="De Vega J J."/>
        </authorList>
    </citation>
    <scope>NUCLEOTIDE SEQUENCE</scope>
</reference>
<keyword evidence="2" id="KW-1185">Reference proteome</keyword>
<evidence type="ECO:0000313" key="2">
    <source>
        <dbReference type="Proteomes" id="UP001295794"/>
    </source>
</evidence>
<accession>A0AAD2HQ47</accession>
<sequence>MHAIFNPALGEIRKILVPPVSGLSLRFSATLEDCDEPVKIQLWSDIPIEGRSSGEWGEHDFVFSSSSRPHSASPVFSLDDCLNHDTTTLHSHLFIPLTPSQGDCSRTFSFTYRILHSSGRVEWLGGFGQNGSIRLELAEQLPVTLAAGWKFVKDRGHWENNERITSQPLEVARVCEPTDLSPFEFSYPSFFNTQGSPVLILTPRQSSKFLLFPVPTVLFAARSPARLCCDAQGVISASGTGSLLLLVCYSKEDAISAIRAVASHCSDPALSILPGPHPGFVTRMKNCSELVLIPALSPVSLVPFETSEFFAASGDCLGLFSPTLRVVRFVGRSETEVMLSSGCSAGHLLLLPGYQLGQPGWQIAFVTTVVKPPPSPPPMKSGAESFLALAFRPRPMSSIWSALRRHIQTLIARLWGLFFRNRAPEVQPIDERTPLLAERPALELHLDAGETRLVLHNRNPDSPLPRFAINGHELSVEAQKLRRGYFVALETSGGNLEIFA</sequence>